<reference evidence="4" key="1">
    <citation type="submission" date="2020-06" db="EMBL/GenBank/DDBJ databases">
        <title>Unique genomic features of the anaerobic methanotrophic archaea.</title>
        <authorList>
            <person name="Chadwick G.L."/>
            <person name="Skennerton C.T."/>
            <person name="Laso-Perez R."/>
            <person name="Leu A.O."/>
            <person name="Speth D.R."/>
            <person name="Yu H."/>
            <person name="Morgan-Lang C."/>
            <person name="Hatzenpichler R."/>
            <person name="Goudeau D."/>
            <person name="Malmstrom R."/>
            <person name="Brazelton W.J."/>
            <person name="Woyke T."/>
            <person name="Hallam S.J."/>
            <person name="Tyson G.W."/>
            <person name="Wegener G."/>
            <person name="Boetius A."/>
            <person name="Orphan V."/>
        </authorList>
    </citation>
    <scope>NUCLEOTIDE SEQUENCE</scope>
</reference>
<evidence type="ECO:0000313" key="6">
    <source>
        <dbReference type="EMBL" id="QNO45339.1"/>
    </source>
</evidence>
<dbReference type="InterPro" id="IPR027417">
    <property type="entry name" value="P-loop_NTPase"/>
</dbReference>
<evidence type="ECO:0000256" key="1">
    <source>
        <dbReference type="ARBA" id="ARBA00022741"/>
    </source>
</evidence>
<evidence type="ECO:0000313" key="4">
    <source>
        <dbReference type="EMBL" id="QNO42196.1"/>
    </source>
</evidence>
<gene>
    <name evidence="7" type="ORF">JMABOEBK_00011</name>
    <name evidence="6" type="ORF">NGNLDBCE_00002</name>
    <name evidence="5" type="ORF">OODLAJBE_00003</name>
    <name evidence="4" type="ORF">OONBJFFA_00011</name>
</gene>
<dbReference type="InterPro" id="IPR010624">
    <property type="entry name" value="KaiC_dom"/>
</dbReference>
<proteinExistence type="predicted"/>
<keyword evidence="2" id="KW-0067">ATP-binding</keyword>
<dbReference type="PANTHER" id="PTHR43637:SF1">
    <property type="entry name" value="UPF0273 PROTEIN TM_0370"/>
    <property type="match status" value="1"/>
</dbReference>
<keyword evidence="1" id="KW-0547">Nucleotide-binding</keyword>
<dbReference type="GO" id="GO:0005524">
    <property type="term" value="F:ATP binding"/>
    <property type="evidence" value="ECO:0007669"/>
    <property type="project" value="UniProtKB-KW"/>
</dbReference>
<evidence type="ECO:0000313" key="7">
    <source>
        <dbReference type="EMBL" id="QNO45614.1"/>
    </source>
</evidence>
<dbReference type="EMBL" id="MT631100">
    <property type="protein sequence ID" value="QNO45339.1"/>
    <property type="molecule type" value="Genomic_DNA"/>
</dbReference>
<dbReference type="PROSITE" id="PS51146">
    <property type="entry name" value="KAIC"/>
    <property type="match status" value="1"/>
</dbReference>
<evidence type="ECO:0000256" key="2">
    <source>
        <dbReference type="ARBA" id="ARBA00022840"/>
    </source>
</evidence>
<protein>
    <recommendedName>
        <fullName evidence="3">KaiC domain-containing protein</fullName>
    </recommendedName>
</protein>
<feature type="domain" description="KaiC" evidence="3">
    <location>
        <begin position="8"/>
        <end position="243"/>
    </location>
</feature>
<dbReference type="Pfam" id="PF06745">
    <property type="entry name" value="ATPase"/>
    <property type="match status" value="1"/>
</dbReference>
<organism evidence="4">
    <name type="scientific">Candidatus Methanogaster sp. ANME-2c ERB4</name>
    <dbReference type="NCBI Taxonomy" id="2759911"/>
    <lineage>
        <taxon>Archaea</taxon>
        <taxon>Methanobacteriati</taxon>
        <taxon>Methanobacteriota</taxon>
        <taxon>Stenosarchaea group</taxon>
        <taxon>Methanomicrobia</taxon>
        <taxon>Methanosarcinales</taxon>
        <taxon>ANME-2 cluster</taxon>
        <taxon>Candidatus Methanogasteraceae</taxon>
        <taxon>Candidatus Methanogaster</taxon>
    </lineage>
</organism>
<evidence type="ECO:0000259" key="3">
    <source>
        <dbReference type="PROSITE" id="PS51146"/>
    </source>
</evidence>
<name>A0A7G9Y2G2_9EURY</name>
<dbReference type="EMBL" id="MT630718">
    <property type="protein sequence ID" value="QNO42196.1"/>
    <property type="molecule type" value="Genomic_DNA"/>
</dbReference>
<dbReference type="EMBL" id="MT631136">
    <property type="protein sequence ID" value="QNO45614.1"/>
    <property type="molecule type" value="Genomic_DNA"/>
</dbReference>
<dbReference type="Gene3D" id="3.40.50.300">
    <property type="entry name" value="P-loop containing nucleotide triphosphate hydrolases"/>
    <property type="match status" value="1"/>
</dbReference>
<evidence type="ECO:0000313" key="5">
    <source>
        <dbReference type="EMBL" id="QNO43161.1"/>
    </source>
</evidence>
<sequence>MHDERVMERVETGIPGYDELLGGGFFKGSVNVVIGGTGTGKTVFGGEFIHEGAKHGKKGMVVLTSEETECVRREWYTSFGWDFWKLEAEGNVTFVDIADPNLRLQKTVEIAPDELIKSFKKLLENKIESVNPDLIFIDSLEALFLAIDSKYRLKSMVDDVFNVLRKSPATCIIATGVIYGVDEIIAYSADSITNVGMVRVGNNLQRSVHVVKHRGSAIVNQVRVLQLSDNGIDVLSQSPYLEF</sequence>
<dbReference type="SUPFAM" id="SSF52540">
    <property type="entry name" value="P-loop containing nucleoside triphosphate hydrolases"/>
    <property type="match status" value="1"/>
</dbReference>
<accession>A0A7G9Y2G2</accession>
<dbReference type="InterPro" id="IPR014774">
    <property type="entry name" value="KaiC-like_dom"/>
</dbReference>
<dbReference type="PANTHER" id="PTHR43637">
    <property type="entry name" value="UPF0273 PROTEIN TM_0370"/>
    <property type="match status" value="1"/>
</dbReference>
<dbReference type="AlphaFoldDB" id="A0A7G9Y2G2"/>
<dbReference type="EMBL" id="MT630794">
    <property type="protein sequence ID" value="QNO43161.1"/>
    <property type="molecule type" value="Genomic_DNA"/>
</dbReference>